<protein>
    <submittedName>
        <fullName evidence="1">Erythromycin esterase family protein</fullName>
    </submittedName>
</protein>
<dbReference type="InterPro" id="IPR052036">
    <property type="entry name" value="Hydrolase/PRTase-associated"/>
</dbReference>
<dbReference type="CDD" id="cd14728">
    <property type="entry name" value="Ere-like"/>
    <property type="match status" value="1"/>
</dbReference>
<dbReference type="Gene3D" id="3.40.1660.10">
    <property type="entry name" value="EreA-like (biosynthetic domain)"/>
    <property type="match status" value="1"/>
</dbReference>
<name>A0A7Y6BU37_9BACL</name>
<dbReference type="PANTHER" id="PTHR31299:SF0">
    <property type="entry name" value="ESTERASE, PUTATIVE (AFU_ORTHOLOGUE AFUA_1G05850)-RELATED"/>
    <property type="match status" value="1"/>
</dbReference>
<dbReference type="PANTHER" id="PTHR31299">
    <property type="entry name" value="ESTERASE, PUTATIVE (AFU_ORTHOLOGUE AFUA_1G05850)-RELATED"/>
    <property type="match status" value="1"/>
</dbReference>
<dbReference type="PIRSF" id="PIRSF036794">
    <property type="entry name" value="UCP_erythr_ester"/>
    <property type="match status" value="1"/>
</dbReference>
<reference evidence="1 2" key="1">
    <citation type="submission" date="2020-05" db="EMBL/GenBank/DDBJ databases">
        <title>Genome Sequencing of Type Strains.</title>
        <authorList>
            <person name="Lemaire J.F."/>
            <person name="Inderbitzin P."/>
            <person name="Gregorio O.A."/>
            <person name="Collins S.B."/>
            <person name="Wespe N."/>
            <person name="Knight-Connoni V."/>
        </authorList>
    </citation>
    <scope>NUCLEOTIDE SEQUENCE [LARGE SCALE GENOMIC DNA]</scope>
    <source>
        <strain evidence="1 2">LMG 21957</strain>
    </source>
</reference>
<dbReference type="EMBL" id="JABMCB010000160">
    <property type="protein sequence ID" value="NUU75000.1"/>
    <property type="molecule type" value="Genomic_DNA"/>
</dbReference>
<accession>A0A7Y6BU37</accession>
<sequence length="436" mass="49174">MSTNNIQSEQSAYLKELNALFIPLDGMENLDRMVNAIGDADIVLLGEASHGTADFYRYRAELSKRLIANKGFNIIGVEGDWPAAYRLNRYVKGMVGSDSSASDALGDFTRWPTWMWANTDICYFAEWLKEHNAANHTESSERPKVGFYGIDMYSLWESMEAIIGYLEETKSPQLEQARRTYACFDPYSKDHQSYGIAAGLLSESCENEVVELLKQMQNRRMAHPASEEELNAEVNMLVTSSSEAYYRTMVRGGPESWNVRDKHMVESLKRIMAYYGRTAKAIVWEHNTHIGDARATDMIQDGMVNVGQLLREDPEHRVFAVGFGTYQGEVLAGRAWGDPVEKMIVPPGQPGSWEDYMHRAGEGRDGMVMLSDTSSVLHKSIGHRAIGVVYNPDHERYGNYVPSNMADRYDAFIHIDRTTALQPLPVHQPVATEALF</sequence>
<gene>
    <name evidence="1" type="ORF">HP552_07050</name>
</gene>
<dbReference type="Proteomes" id="UP000526125">
    <property type="component" value="Unassembled WGS sequence"/>
</dbReference>
<dbReference type="GO" id="GO:0046677">
    <property type="term" value="P:response to antibiotic"/>
    <property type="evidence" value="ECO:0007669"/>
    <property type="project" value="InterPro"/>
</dbReference>
<dbReference type="SUPFAM" id="SSF159501">
    <property type="entry name" value="EreA/ChaN-like"/>
    <property type="match status" value="1"/>
</dbReference>
<evidence type="ECO:0000313" key="1">
    <source>
        <dbReference type="EMBL" id="NUU75000.1"/>
    </source>
</evidence>
<dbReference type="RefSeq" id="WP_175394858.1">
    <property type="nucleotide sequence ID" value="NZ_JABMCB010000160.1"/>
</dbReference>
<dbReference type="InterPro" id="IPR007815">
    <property type="entry name" value="Emycin_Estase"/>
</dbReference>
<comment type="caution">
    <text evidence="1">The sequence shown here is derived from an EMBL/GenBank/DDBJ whole genome shotgun (WGS) entry which is preliminary data.</text>
</comment>
<dbReference type="Pfam" id="PF05139">
    <property type="entry name" value="Erythro_esteras"/>
    <property type="match status" value="1"/>
</dbReference>
<dbReference type="Gene3D" id="1.20.1440.30">
    <property type="entry name" value="Biosynthetic Protein domain"/>
    <property type="match status" value="1"/>
</dbReference>
<keyword evidence="2" id="KW-1185">Reference proteome</keyword>
<dbReference type="Gene3D" id="3.30.1870.10">
    <property type="entry name" value="EreA-like, domain 2"/>
    <property type="match status" value="1"/>
</dbReference>
<organism evidence="1 2">
    <name type="scientific">Paenibacillus xylanilyticus</name>
    <dbReference type="NCBI Taxonomy" id="248903"/>
    <lineage>
        <taxon>Bacteria</taxon>
        <taxon>Bacillati</taxon>
        <taxon>Bacillota</taxon>
        <taxon>Bacilli</taxon>
        <taxon>Bacillales</taxon>
        <taxon>Paenibacillaceae</taxon>
        <taxon>Paenibacillus</taxon>
    </lineage>
</organism>
<dbReference type="InterPro" id="IPR014622">
    <property type="entry name" value="UCP036794_erythomycin"/>
</dbReference>
<dbReference type="AlphaFoldDB" id="A0A7Y6BU37"/>
<evidence type="ECO:0000313" key="2">
    <source>
        <dbReference type="Proteomes" id="UP000526125"/>
    </source>
</evidence>
<proteinExistence type="predicted"/>